<evidence type="ECO:0000256" key="2">
    <source>
        <dbReference type="ARBA" id="ARBA00022723"/>
    </source>
</evidence>
<dbReference type="InterPro" id="IPR049874">
    <property type="entry name" value="ROK_cs"/>
</dbReference>
<comment type="cofactor">
    <cofactor evidence="1">
        <name>Mg(2+)</name>
        <dbReference type="ChEBI" id="CHEBI:18420"/>
    </cofactor>
</comment>
<evidence type="ECO:0000256" key="3">
    <source>
        <dbReference type="ARBA" id="ARBA00022833"/>
    </source>
</evidence>
<comment type="catalytic activity">
    <reaction evidence="6">
        <text>D-fructose + ATP = D-fructose 6-phosphate + ADP + H(+)</text>
        <dbReference type="Rhea" id="RHEA:16125"/>
        <dbReference type="ChEBI" id="CHEBI:15378"/>
        <dbReference type="ChEBI" id="CHEBI:30616"/>
        <dbReference type="ChEBI" id="CHEBI:37721"/>
        <dbReference type="ChEBI" id="CHEBI:61527"/>
        <dbReference type="ChEBI" id="CHEBI:456216"/>
        <dbReference type="EC" id="2.7.1.4"/>
    </reaction>
</comment>
<dbReference type="PANTHER" id="PTHR42742:SF3">
    <property type="entry name" value="FRUCTOKINASE"/>
    <property type="match status" value="1"/>
</dbReference>
<evidence type="ECO:0000313" key="8">
    <source>
        <dbReference type="Proteomes" id="UP001210865"/>
    </source>
</evidence>
<dbReference type="PROSITE" id="PS01125">
    <property type="entry name" value="ROK"/>
    <property type="match status" value="1"/>
</dbReference>
<dbReference type="SUPFAM" id="SSF53067">
    <property type="entry name" value="Actin-like ATPase domain"/>
    <property type="match status" value="1"/>
</dbReference>
<dbReference type="Proteomes" id="UP001210865">
    <property type="component" value="Chromosome"/>
</dbReference>
<evidence type="ECO:0000256" key="1">
    <source>
        <dbReference type="ARBA" id="ARBA00001946"/>
    </source>
</evidence>
<dbReference type="InterPro" id="IPR043129">
    <property type="entry name" value="ATPase_NBD"/>
</dbReference>
<keyword evidence="8" id="KW-1185">Reference proteome</keyword>
<dbReference type="RefSeq" id="WP_270075929.1">
    <property type="nucleotide sequence ID" value="NZ_CP115174.1"/>
</dbReference>
<dbReference type="InterPro" id="IPR051804">
    <property type="entry name" value="Carb_Metab_Reg_Kinase/Isom"/>
</dbReference>
<evidence type="ECO:0000256" key="4">
    <source>
        <dbReference type="ARBA" id="ARBA00022842"/>
    </source>
</evidence>
<evidence type="ECO:0000313" key="7">
    <source>
        <dbReference type="EMBL" id="WBO21280.1"/>
    </source>
</evidence>
<organism evidence="7 8">
    <name type="scientific">Sphingomonas abietis</name>
    <dbReference type="NCBI Taxonomy" id="3012344"/>
    <lineage>
        <taxon>Bacteria</taxon>
        <taxon>Pseudomonadati</taxon>
        <taxon>Pseudomonadota</taxon>
        <taxon>Alphaproteobacteria</taxon>
        <taxon>Sphingomonadales</taxon>
        <taxon>Sphingomonadaceae</taxon>
        <taxon>Sphingomonas</taxon>
    </lineage>
</organism>
<dbReference type="EC" id="2.7.1.4" evidence="5"/>
<dbReference type="Gene3D" id="3.30.420.40">
    <property type="match status" value="2"/>
</dbReference>
<proteinExistence type="predicted"/>
<dbReference type="PANTHER" id="PTHR42742">
    <property type="entry name" value="TRANSCRIPTIONAL REPRESSOR MPRA"/>
    <property type="match status" value="1"/>
</dbReference>
<keyword evidence="4" id="KW-0460">Magnesium</keyword>
<accession>A0ABY7NID3</accession>
<name>A0ABY7NID3_9SPHN</name>
<keyword evidence="2" id="KW-0479">Metal-binding</keyword>
<dbReference type="CDD" id="cd24067">
    <property type="entry name" value="ASKHA_NBD_ROK_BsFRK-like"/>
    <property type="match status" value="1"/>
</dbReference>
<dbReference type="Pfam" id="PF00480">
    <property type="entry name" value="ROK"/>
    <property type="match status" value="1"/>
</dbReference>
<evidence type="ECO:0000256" key="5">
    <source>
        <dbReference type="ARBA" id="ARBA00038887"/>
    </source>
</evidence>
<sequence length="307" mass="31292">MTDITYLGVELGGTKCVCTLASGPDAIIAQHRIPTTEPGETLGAIERVLDDWMTDHRPVSLGLASFGPIDLDPDSPTYGHITATTKPGWKNASVAQRFARSTGLPTAIDTDVAGAALAEGRWGGAKGLSSFAYITVGTGVGAGIVVGGRSVRGLGHPEAGHMHVARMPGDAWPGACTFHGDCVEGLASGFAIEQRSGRPASEIAADDPVWAAVAHTLAGMCHNLVMTAVPERILIGGGVVTRQPQILPMVRQRLVASLAGYGDAIAVTGRIERFIASPALGDQAGPLGAIALALDAAKAGQAAPAGV</sequence>
<dbReference type="InterPro" id="IPR000600">
    <property type="entry name" value="ROK"/>
</dbReference>
<protein>
    <recommendedName>
        <fullName evidence="5">fructokinase</fullName>
        <ecNumber evidence="5">2.7.1.4</ecNumber>
    </recommendedName>
</protein>
<gene>
    <name evidence="7" type="ORF">PBT88_13910</name>
</gene>
<evidence type="ECO:0000256" key="6">
    <source>
        <dbReference type="ARBA" id="ARBA00048451"/>
    </source>
</evidence>
<dbReference type="EMBL" id="CP115174">
    <property type="protein sequence ID" value="WBO21280.1"/>
    <property type="molecule type" value="Genomic_DNA"/>
</dbReference>
<keyword evidence="3" id="KW-0862">Zinc</keyword>
<reference evidence="7 8" key="1">
    <citation type="submission" date="2022-12" db="EMBL/GenBank/DDBJ databases">
        <title>Sphingomonas abieness sp. nov., an endophytic bacterium isolated from Abies koreana.</title>
        <authorList>
            <person name="Jiang L."/>
            <person name="Lee J."/>
        </authorList>
    </citation>
    <scope>NUCLEOTIDE SEQUENCE [LARGE SCALE GENOMIC DNA]</scope>
    <source>
        <strain evidence="8">PAMB 00755</strain>
    </source>
</reference>